<feature type="region of interest" description="Disordered" evidence="1">
    <location>
        <begin position="90"/>
        <end position="193"/>
    </location>
</feature>
<feature type="compositionally biased region" description="Polar residues" evidence="1">
    <location>
        <begin position="183"/>
        <end position="193"/>
    </location>
</feature>
<sequence length="193" mass="22190">MCFSIVRRADFDAALIARLDNALDDRMRWAFAFDENQRERVRLLRETLNTHVEHYRAMWRREMIRNIVQIRSDAWLARARVIIEAADSDDDNAAEGAEPDGAVMAEGRRKRKREDSENESEVGNEEEADEESEDVDEVEDEDQDEEDEAKEVDDPYDESDDDEDCIMVGMYNGGQGVSPQDLVPSTSANEPWV</sequence>
<reference evidence="2 3" key="1">
    <citation type="submission" date="2015-01" db="EMBL/GenBank/DDBJ databases">
        <title>The Genome Sequence of Exophiala xenobiotica CBS118157.</title>
        <authorList>
            <consortium name="The Broad Institute Genomics Platform"/>
            <person name="Cuomo C."/>
            <person name="de Hoog S."/>
            <person name="Gorbushina A."/>
            <person name="Stielow B."/>
            <person name="Teixiera M."/>
            <person name="Abouelleil A."/>
            <person name="Chapman S.B."/>
            <person name="Priest M."/>
            <person name="Young S.K."/>
            <person name="Wortman J."/>
            <person name="Nusbaum C."/>
            <person name="Birren B."/>
        </authorList>
    </citation>
    <scope>NUCLEOTIDE SEQUENCE [LARGE SCALE GENOMIC DNA]</scope>
    <source>
        <strain evidence="2 3">CBS 118157</strain>
    </source>
</reference>
<dbReference type="AlphaFoldDB" id="A0A0D2EGC4"/>
<dbReference type="Proteomes" id="UP000054342">
    <property type="component" value="Unassembled WGS sequence"/>
</dbReference>
<dbReference type="RefSeq" id="XP_013315062.1">
    <property type="nucleotide sequence ID" value="XM_013459608.1"/>
</dbReference>
<evidence type="ECO:0000256" key="1">
    <source>
        <dbReference type="SAM" id="MobiDB-lite"/>
    </source>
</evidence>
<dbReference type="HOGENOM" id="CLU_1408781_0_0_1"/>
<accession>A0A0D2EGC4</accession>
<protein>
    <submittedName>
        <fullName evidence="2">Uncharacterized protein</fullName>
    </submittedName>
</protein>
<dbReference type="GeneID" id="25328742"/>
<gene>
    <name evidence="2" type="ORF">PV05_06834</name>
</gene>
<organism evidence="2 3">
    <name type="scientific">Exophiala xenobiotica</name>
    <dbReference type="NCBI Taxonomy" id="348802"/>
    <lineage>
        <taxon>Eukaryota</taxon>
        <taxon>Fungi</taxon>
        <taxon>Dikarya</taxon>
        <taxon>Ascomycota</taxon>
        <taxon>Pezizomycotina</taxon>
        <taxon>Eurotiomycetes</taxon>
        <taxon>Chaetothyriomycetidae</taxon>
        <taxon>Chaetothyriales</taxon>
        <taxon>Herpotrichiellaceae</taxon>
        <taxon>Exophiala</taxon>
    </lineage>
</organism>
<dbReference type="EMBL" id="KN847320">
    <property type="protein sequence ID" value="KIW54478.1"/>
    <property type="molecule type" value="Genomic_DNA"/>
</dbReference>
<dbReference type="OrthoDB" id="10496220at2759"/>
<keyword evidence="3" id="KW-1185">Reference proteome</keyword>
<evidence type="ECO:0000313" key="3">
    <source>
        <dbReference type="Proteomes" id="UP000054342"/>
    </source>
</evidence>
<name>A0A0D2EGC4_9EURO</name>
<evidence type="ECO:0000313" key="2">
    <source>
        <dbReference type="EMBL" id="KIW54478.1"/>
    </source>
</evidence>
<proteinExistence type="predicted"/>
<feature type="compositionally biased region" description="Acidic residues" evidence="1">
    <location>
        <begin position="116"/>
        <end position="165"/>
    </location>
</feature>